<organism evidence="1 2">
    <name type="scientific">SAR324 cluster bacterium</name>
    <dbReference type="NCBI Taxonomy" id="2024889"/>
    <lineage>
        <taxon>Bacteria</taxon>
        <taxon>Deltaproteobacteria</taxon>
        <taxon>SAR324 cluster</taxon>
    </lineage>
</organism>
<dbReference type="EMBL" id="NVSR01000055">
    <property type="protein sequence ID" value="PCI27577.1"/>
    <property type="molecule type" value="Genomic_DNA"/>
</dbReference>
<evidence type="ECO:0000313" key="1">
    <source>
        <dbReference type="EMBL" id="PCI27577.1"/>
    </source>
</evidence>
<reference evidence="2" key="1">
    <citation type="submission" date="2017-08" db="EMBL/GenBank/DDBJ databases">
        <title>A dynamic microbial community with high functional redundancy inhabits the cold, oxic subseafloor aquifer.</title>
        <authorList>
            <person name="Tully B.J."/>
            <person name="Wheat C.G."/>
            <person name="Glazer B.T."/>
            <person name="Huber J.A."/>
        </authorList>
    </citation>
    <scope>NUCLEOTIDE SEQUENCE [LARGE SCALE GENOMIC DNA]</scope>
</reference>
<accession>A0A2A4T3J8</accession>
<name>A0A2A4T3J8_9DELT</name>
<dbReference type="AlphaFoldDB" id="A0A2A4T3J8"/>
<gene>
    <name evidence="1" type="ORF">COB67_08275</name>
</gene>
<evidence type="ECO:0000313" key="2">
    <source>
        <dbReference type="Proteomes" id="UP000218113"/>
    </source>
</evidence>
<protein>
    <submittedName>
        <fullName evidence="1">Uncharacterized protein</fullName>
    </submittedName>
</protein>
<proteinExistence type="predicted"/>
<comment type="caution">
    <text evidence="1">The sequence shown here is derived from an EMBL/GenBank/DDBJ whole genome shotgun (WGS) entry which is preliminary data.</text>
</comment>
<dbReference type="Proteomes" id="UP000218113">
    <property type="component" value="Unassembled WGS sequence"/>
</dbReference>
<sequence>MVLLSRVKAKTVTFYTGSIHNCWWLTVGGWRLAVGGWRLAVNCIVGQAPMPACFHPNTAHLLNDTEHRGLIVTSANKNKINGRRAYAPAFKIDVL</sequence>